<dbReference type="EMBL" id="CP036282">
    <property type="protein sequence ID" value="QDL55892.1"/>
    <property type="molecule type" value="Genomic_DNA"/>
</dbReference>
<evidence type="ECO:0008006" key="3">
    <source>
        <dbReference type="Google" id="ProtNLM"/>
    </source>
</evidence>
<dbReference type="RefSeq" id="WP_142813044.1">
    <property type="nucleotide sequence ID" value="NZ_CP036282.1"/>
</dbReference>
<dbReference type="PROSITE" id="PS51257">
    <property type="entry name" value="PROKAR_LIPOPROTEIN"/>
    <property type="match status" value="1"/>
</dbReference>
<protein>
    <recommendedName>
        <fullName evidence="3">Lipoprotein</fullName>
    </recommendedName>
</protein>
<sequence>MPLLFRWFAIICAVFIALTLSGCSAVRLGYNNAPTLAYWWLDGYFDFSTAQSNAMRAELVALQDWHRKEELPLLADLLKNLQAAAPNPVNPEQICAVYSYVQTRVLATSDRLVPAFAALSTNLQPAQLDHMARTFEKRNKQWREEWLEGSKAERTDLRTKKLQERAEAFYGRLDATQVALLRNQVNNSDFDPSLNYREMLRRQQDTLQTLRDLRNSNATEAQGQADIRAMLARALNSPDPAFRAYLATITAQSCAALAAVHNSTSANQRQRLAQTLQDYETDARVLMQRP</sequence>
<evidence type="ECO:0000313" key="1">
    <source>
        <dbReference type="EMBL" id="QDL55892.1"/>
    </source>
</evidence>
<gene>
    <name evidence="1" type="ORF">EXZ61_17880</name>
</gene>
<organism evidence="1 2">
    <name type="scientific">Rhodoferax aquaticus</name>
    <dbReference type="NCBI Taxonomy" id="2527691"/>
    <lineage>
        <taxon>Bacteria</taxon>
        <taxon>Pseudomonadati</taxon>
        <taxon>Pseudomonadota</taxon>
        <taxon>Betaproteobacteria</taxon>
        <taxon>Burkholderiales</taxon>
        <taxon>Comamonadaceae</taxon>
        <taxon>Rhodoferax</taxon>
    </lineage>
</organism>
<evidence type="ECO:0000313" key="2">
    <source>
        <dbReference type="Proteomes" id="UP000317365"/>
    </source>
</evidence>
<reference evidence="2" key="1">
    <citation type="submission" date="2019-02" db="EMBL/GenBank/DDBJ databases">
        <title>Complete genome sequence of Rhodoferax sp. Gr-4.</title>
        <authorList>
            <person name="Jin L."/>
        </authorList>
    </citation>
    <scope>NUCLEOTIDE SEQUENCE [LARGE SCALE GENOMIC DNA]</scope>
    <source>
        <strain evidence="2">Gr-4</strain>
    </source>
</reference>
<dbReference type="AlphaFoldDB" id="A0A515ETA6"/>
<dbReference type="KEGG" id="rhg:EXZ61_17880"/>
<reference evidence="2" key="2">
    <citation type="journal article" date="2020" name="Int. J. Syst. Evol. Microbiol.">
        <title>Genomic insights into a novel species Rhodoferax aquaticus sp. nov., isolated from freshwater.</title>
        <authorList>
            <person name="Li T."/>
            <person name="Zhuo Y."/>
            <person name="Jin C.Z."/>
            <person name="Wu X."/>
            <person name="Ko S.R."/>
            <person name="Jin F.J."/>
            <person name="Ahn C.Y."/>
            <person name="Oh H.M."/>
            <person name="Lee H.G."/>
            <person name="Jin L."/>
        </authorList>
    </citation>
    <scope>NUCLEOTIDE SEQUENCE [LARGE SCALE GENOMIC DNA]</scope>
    <source>
        <strain evidence="2">Gr-4</strain>
    </source>
</reference>
<accession>A0A515ETA6</accession>
<dbReference type="Proteomes" id="UP000317365">
    <property type="component" value="Chromosome"/>
</dbReference>
<name>A0A515ETA6_9BURK</name>
<keyword evidence="2" id="KW-1185">Reference proteome</keyword>
<dbReference type="Pfam" id="PF19795">
    <property type="entry name" value="DUF6279"/>
    <property type="match status" value="1"/>
</dbReference>
<proteinExistence type="predicted"/>